<reference evidence="4 5" key="1">
    <citation type="submission" date="2013-01" db="EMBL/GenBank/DDBJ databases">
        <authorList>
            <person name="Fiebig A."/>
            <person name="Goeker M."/>
            <person name="Klenk H.-P.P."/>
        </authorList>
    </citation>
    <scope>NUCLEOTIDE SEQUENCE [LARGE SCALE GENOMIC DNA]</scope>
    <source>
        <strain evidence="4 5">DSM 17069</strain>
    </source>
</reference>
<dbReference type="Gene3D" id="3.40.630.30">
    <property type="match status" value="1"/>
</dbReference>
<evidence type="ECO:0000313" key="5">
    <source>
        <dbReference type="Proteomes" id="UP000030021"/>
    </source>
</evidence>
<evidence type="ECO:0000313" key="4">
    <source>
        <dbReference type="EMBL" id="KGM87104.1"/>
    </source>
</evidence>
<feature type="domain" description="N-acetyltransferase" evidence="3">
    <location>
        <begin position="3"/>
        <end position="149"/>
    </location>
</feature>
<evidence type="ECO:0000256" key="2">
    <source>
        <dbReference type="ARBA" id="ARBA00023315"/>
    </source>
</evidence>
<dbReference type="InterPro" id="IPR000182">
    <property type="entry name" value="GNAT_dom"/>
</dbReference>
<dbReference type="Proteomes" id="UP000030021">
    <property type="component" value="Unassembled WGS sequence"/>
</dbReference>
<dbReference type="HOGENOM" id="CLU_013985_34_9_5"/>
<sequence>MTTALSLARPDDLDRLLPLVAAFHDEAGIVQSDSTRRAALLPMLEGSPHGVTYLIGPGRAPIGYIVISFGWSVEFGGLDGYVDEFYIRPGVRGRGIGSEVMVSLPKALAGAGLKALHLEVRRDNEKVRALYRKLRFEPRDAYSLMTCAL</sequence>
<name>A0A0A0HKA6_9RHOB</name>
<dbReference type="STRING" id="215743.ROSMUCSMR3_00696"/>
<dbReference type="SUPFAM" id="SSF55729">
    <property type="entry name" value="Acyl-CoA N-acyltransferases (Nat)"/>
    <property type="match status" value="1"/>
</dbReference>
<proteinExistence type="predicted"/>
<organism evidence="4 5">
    <name type="scientific">Roseovarius mucosus DSM 17069</name>
    <dbReference type="NCBI Taxonomy" id="1288298"/>
    <lineage>
        <taxon>Bacteria</taxon>
        <taxon>Pseudomonadati</taxon>
        <taxon>Pseudomonadota</taxon>
        <taxon>Alphaproteobacteria</taxon>
        <taxon>Rhodobacterales</taxon>
        <taxon>Roseobacteraceae</taxon>
        <taxon>Roseovarius</taxon>
    </lineage>
</organism>
<dbReference type="OrthoDB" id="9805924at2"/>
<dbReference type="InterPro" id="IPR016181">
    <property type="entry name" value="Acyl_CoA_acyltransferase"/>
</dbReference>
<dbReference type="PANTHER" id="PTHR10545">
    <property type="entry name" value="DIAMINE N-ACETYLTRANSFERASE"/>
    <property type="match status" value="1"/>
</dbReference>
<evidence type="ECO:0000256" key="1">
    <source>
        <dbReference type="ARBA" id="ARBA00022679"/>
    </source>
</evidence>
<dbReference type="PANTHER" id="PTHR10545:SF29">
    <property type="entry name" value="GH14572P-RELATED"/>
    <property type="match status" value="1"/>
</dbReference>
<dbReference type="GO" id="GO:0008080">
    <property type="term" value="F:N-acetyltransferase activity"/>
    <property type="evidence" value="ECO:0007669"/>
    <property type="project" value="TreeGrafter"/>
</dbReference>
<dbReference type="Pfam" id="PF00583">
    <property type="entry name" value="Acetyltransf_1"/>
    <property type="match status" value="1"/>
</dbReference>
<protein>
    <submittedName>
        <fullName evidence="4">Acetyltransferase</fullName>
    </submittedName>
</protein>
<dbReference type="PROSITE" id="PS51186">
    <property type="entry name" value="GNAT"/>
    <property type="match status" value="1"/>
</dbReference>
<evidence type="ECO:0000259" key="3">
    <source>
        <dbReference type="PROSITE" id="PS51186"/>
    </source>
</evidence>
<dbReference type="RefSeq" id="WP_037269365.1">
    <property type="nucleotide sequence ID" value="NZ_KN293975.1"/>
</dbReference>
<dbReference type="EMBL" id="AONH01000016">
    <property type="protein sequence ID" value="KGM87104.1"/>
    <property type="molecule type" value="Genomic_DNA"/>
</dbReference>
<dbReference type="AlphaFoldDB" id="A0A0A0HKA6"/>
<keyword evidence="1 4" id="KW-0808">Transferase</keyword>
<dbReference type="InterPro" id="IPR051016">
    <property type="entry name" value="Diverse_Substrate_AcTransf"/>
</dbReference>
<gene>
    <name evidence="4" type="ORF">rosmuc_03407</name>
</gene>
<accession>A0A0A0HKA6</accession>
<dbReference type="PATRIC" id="fig|1288298.3.peg.3417"/>
<dbReference type="eggNOG" id="COG0456">
    <property type="taxonomic scope" value="Bacteria"/>
</dbReference>
<dbReference type="CDD" id="cd04301">
    <property type="entry name" value="NAT_SF"/>
    <property type="match status" value="1"/>
</dbReference>
<comment type="caution">
    <text evidence="4">The sequence shown here is derived from an EMBL/GenBank/DDBJ whole genome shotgun (WGS) entry which is preliminary data.</text>
</comment>
<keyword evidence="2" id="KW-0012">Acyltransferase</keyword>